<organism evidence="4">
    <name type="scientific">Daucus carota subsp. sativus</name>
    <name type="common">Carrot</name>
    <dbReference type="NCBI Taxonomy" id="79200"/>
    <lineage>
        <taxon>Eukaryota</taxon>
        <taxon>Viridiplantae</taxon>
        <taxon>Streptophyta</taxon>
        <taxon>Embryophyta</taxon>
        <taxon>Tracheophyta</taxon>
        <taxon>Spermatophyta</taxon>
        <taxon>Magnoliopsida</taxon>
        <taxon>eudicotyledons</taxon>
        <taxon>Gunneridae</taxon>
        <taxon>Pentapetalae</taxon>
        <taxon>asterids</taxon>
        <taxon>campanulids</taxon>
        <taxon>Apiales</taxon>
        <taxon>Apiaceae</taxon>
        <taxon>Apioideae</taxon>
        <taxon>Scandiceae</taxon>
        <taxon>Daucinae</taxon>
        <taxon>Daucus</taxon>
        <taxon>Daucus sect. Daucus</taxon>
    </lineage>
</organism>
<feature type="domain" description="NmrA-like" evidence="3">
    <location>
        <begin position="3"/>
        <end position="309"/>
    </location>
</feature>
<comment type="caution">
    <text evidence="4">The sequence shown here is derived from an EMBL/GenBank/DDBJ whole genome shotgun (WGS) entry which is preliminary data.</text>
</comment>
<dbReference type="InterPro" id="IPR036291">
    <property type="entry name" value="NAD(P)-bd_dom_sf"/>
</dbReference>
<dbReference type="OMA" id="IMMANDR"/>
<dbReference type="InterPro" id="IPR050608">
    <property type="entry name" value="NmrA-type/Isoflavone_red_sf"/>
</dbReference>
<dbReference type="PANTHER" id="PTHR43349">
    <property type="entry name" value="PINORESINOL REDUCTASE-RELATED"/>
    <property type="match status" value="1"/>
</dbReference>
<proteinExistence type="predicted"/>
<accession>A0A162B0Z7</accession>
<dbReference type="SUPFAM" id="SSF51735">
    <property type="entry name" value="NAD(P)-binding Rossmann-fold domains"/>
    <property type="match status" value="1"/>
</dbReference>
<sequence length="326" mass="37048">MSKSKILIFGGTGYLGTYLVKASASAGHPTFVYVRPVKPQHDSNKLNLLEEFQSMGVTIFQGEVNEHDKLVEVLRRVDIVIVTFGVPSYLEQLKIIRAMEEAGNIKRFIPSEFGNEVDRISPLPPFQECCDKKKAVRRAAEESGIPYTFVSANTFGAYFVNFLLRPYDEKSQKVTIYGTGEAKCRSLLCFSEFVCNYEKDIAEYTVRVATDPRTENGLVIYRLPKNIITQLDLISRWEKKTERTMEKTYIPEEEIIKLSQSFPSENAVGNSIVHSIFVKGEQMNYELKEDDLDAVELYPDYKYTSVDELLDIFMVDPPKPGVAALE</sequence>
<evidence type="ECO:0000256" key="1">
    <source>
        <dbReference type="ARBA" id="ARBA00022857"/>
    </source>
</evidence>
<dbReference type="InterPro" id="IPR045312">
    <property type="entry name" value="PCBER-like"/>
</dbReference>
<dbReference type="Pfam" id="PF05368">
    <property type="entry name" value="NmrA"/>
    <property type="match status" value="1"/>
</dbReference>
<name>A0A162B0Z7_DAUCS</name>
<evidence type="ECO:0000259" key="3">
    <source>
        <dbReference type="Pfam" id="PF05368"/>
    </source>
</evidence>
<dbReference type="PANTHER" id="PTHR43349:SF43">
    <property type="entry name" value="ISOEUGENOL SYNTHASE 1-LIKE"/>
    <property type="match status" value="1"/>
</dbReference>
<dbReference type="EMBL" id="LNRQ01000001">
    <property type="protein sequence ID" value="KZN08623.1"/>
    <property type="molecule type" value="Genomic_DNA"/>
</dbReference>
<dbReference type="Gene3D" id="3.40.50.720">
    <property type="entry name" value="NAD(P)-binding Rossmann-like Domain"/>
    <property type="match status" value="1"/>
</dbReference>
<dbReference type="GO" id="GO:0016491">
    <property type="term" value="F:oxidoreductase activity"/>
    <property type="evidence" value="ECO:0007669"/>
    <property type="project" value="UniProtKB-KW"/>
</dbReference>
<dbReference type="CDD" id="cd05259">
    <property type="entry name" value="PCBER_SDR_a"/>
    <property type="match status" value="1"/>
</dbReference>
<dbReference type="Gramene" id="KZN08623">
    <property type="protein sequence ID" value="KZN08623"/>
    <property type="gene ID" value="DCAR_001153"/>
</dbReference>
<keyword evidence="1" id="KW-0521">NADP</keyword>
<dbReference type="Gene3D" id="3.90.25.10">
    <property type="entry name" value="UDP-galactose 4-epimerase, domain 1"/>
    <property type="match status" value="1"/>
</dbReference>
<dbReference type="AlphaFoldDB" id="A0A162B0Z7"/>
<evidence type="ECO:0000313" key="4">
    <source>
        <dbReference type="EMBL" id="KZN08623.1"/>
    </source>
</evidence>
<evidence type="ECO:0000256" key="2">
    <source>
        <dbReference type="ARBA" id="ARBA00023002"/>
    </source>
</evidence>
<gene>
    <name evidence="4" type="ORF">DCAR_001153</name>
</gene>
<reference evidence="4" key="1">
    <citation type="journal article" date="2016" name="Nat. Genet.">
        <title>A high-quality carrot genome assembly provides new insights into carotenoid accumulation and asterid genome evolution.</title>
        <authorList>
            <person name="Iorizzo M."/>
            <person name="Ellison S."/>
            <person name="Senalik D."/>
            <person name="Zeng P."/>
            <person name="Satapoomin P."/>
            <person name="Huang J."/>
            <person name="Bowman M."/>
            <person name="Iovene M."/>
            <person name="Sanseverino W."/>
            <person name="Cavagnaro P."/>
            <person name="Yildiz M."/>
            <person name="Macko-Podgorni A."/>
            <person name="Moranska E."/>
            <person name="Grzebelus E."/>
            <person name="Grzebelus D."/>
            <person name="Ashrafi H."/>
            <person name="Zheng Z."/>
            <person name="Cheng S."/>
            <person name="Spooner D."/>
            <person name="Van Deynze A."/>
            <person name="Simon P."/>
        </authorList>
    </citation>
    <scope>NUCLEOTIDE SEQUENCE [LARGE SCALE GENOMIC DNA]</scope>
    <source>
        <tissue evidence="4">Leaf</tissue>
    </source>
</reference>
<protein>
    <recommendedName>
        <fullName evidence="3">NmrA-like domain-containing protein</fullName>
    </recommendedName>
</protein>
<dbReference type="InterPro" id="IPR008030">
    <property type="entry name" value="NmrA-like"/>
</dbReference>
<keyword evidence="2" id="KW-0560">Oxidoreductase</keyword>